<reference evidence="2" key="1">
    <citation type="journal article" date="2004" name="Nat. Genet.">
        <title>Complete sequencing and characterization of 21,243 full-length human cDNAs.</title>
        <authorList>
            <person name="Ota T."/>
            <person name="Suzuki Y."/>
            <person name="Nishikawa T."/>
            <person name="Otsuki T."/>
            <person name="Sugiyama T."/>
            <person name="Irie R."/>
            <person name="Wakamatsu A."/>
            <person name="Hayashi K."/>
            <person name="Sato H."/>
            <person name="Nagai K."/>
            <person name="Kimura K."/>
            <person name="Makita H."/>
            <person name="Sekine M."/>
            <person name="Obayashi M."/>
            <person name="Nishi T."/>
            <person name="Shibahara T."/>
            <person name="Tanaka T."/>
            <person name="Ishii S."/>
            <person name="Yamamoto J."/>
            <person name="Saito K."/>
            <person name="Kawai Y."/>
            <person name="Isono Y."/>
            <person name="Nakamura Y."/>
            <person name="Nagahari K."/>
            <person name="Murakami K."/>
            <person name="Yasuda T."/>
            <person name="Iwayanagi T."/>
            <person name="Wagatsuma M."/>
            <person name="Shiratori A."/>
            <person name="Sudo H."/>
            <person name="Hosoiri T."/>
            <person name="Kaku Y."/>
            <person name="Kodaira H."/>
            <person name="Kondo H."/>
            <person name="Sugawara M."/>
            <person name="Takahashi M."/>
            <person name="Kanda K."/>
            <person name="Yokoi T."/>
            <person name="Furuya T."/>
            <person name="Kikkawa E."/>
            <person name="Omura Y."/>
            <person name="Abe K."/>
            <person name="Kamihara K."/>
            <person name="Katsuta N."/>
            <person name="Sato K."/>
            <person name="Tanikawa M."/>
            <person name="Yamazaki M."/>
            <person name="Ninomiya K."/>
            <person name="Ishibashi T."/>
            <person name="Yamashita H."/>
            <person name="Murakawa K."/>
            <person name="Fujimori K."/>
            <person name="Tanai H."/>
            <person name="Kimata M."/>
            <person name="Watanabe M."/>
            <person name="Hiraoka S."/>
            <person name="Chiba Y."/>
            <person name="Ishida S."/>
            <person name="Ono Y."/>
            <person name="Takiguchi S."/>
            <person name="Watanabe S."/>
            <person name="Yosida M."/>
            <person name="Hotuta T."/>
            <person name="Kusano J."/>
            <person name="Kanehori K."/>
            <person name="Takahashi-Fujii A."/>
            <person name="Hara H."/>
            <person name="Tanase T."/>
            <person name="Nomura Y."/>
            <person name="Togiya S."/>
            <person name="Komai F."/>
            <person name="Hara R."/>
            <person name="Takeuchi K."/>
            <person name="Arita M."/>
            <person name="Imose N."/>
            <person name="Musashino K."/>
            <person name="Yuuki H."/>
            <person name="Oshima A."/>
            <person name="Sasaki N."/>
            <person name="Aotsuka S."/>
            <person name="Yoshikawa Y."/>
            <person name="Matsunawa H."/>
            <person name="Ichihara T."/>
            <person name="Shiohata N."/>
            <person name="Sano S."/>
            <person name="Moriya S."/>
            <person name="Momiyama H."/>
            <person name="Satoh N."/>
            <person name="Takami S."/>
            <person name="Terashima Y."/>
            <person name="Suzuki O."/>
            <person name="Nakagawa S."/>
            <person name="Senoh A."/>
            <person name="Mizoguchi H."/>
            <person name="Goto Y."/>
            <person name="Shimizu F."/>
            <person name="Wakebe H."/>
            <person name="Hishigaki H."/>
            <person name="Watanabe T."/>
            <person name="Sugiyama A."/>
            <person name="Takemoto M."/>
            <person name="Kawakami B."/>
            <person name="Yamazaki M."/>
            <person name="Watanabe K."/>
            <person name="Kumagai A."/>
            <person name="Itakura S."/>
            <person name="Fukuzumi Y."/>
            <person name="Fujimori Y."/>
            <person name="Komiyama M."/>
            <person name="Tashiro H."/>
            <person name="Tanigami A."/>
            <person name="Fujiwara T."/>
            <person name="Ono T."/>
            <person name="Yamada K."/>
            <person name="Fujii Y."/>
            <person name="Ozaki K."/>
            <person name="Hirao M."/>
            <person name="Ohmori Y."/>
            <person name="Kawabata A."/>
            <person name="Hikiji T."/>
            <person name="Kobatake N."/>
            <person name="Inagaki H."/>
            <person name="Ikema Y."/>
            <person name="Okamoto S."/>
            <person name="Okitani R."/>
            <person name="Kawakami T."/>
            <person name="Noguchi S."/>
            <person name="Itoh T."/>
            <person name="Shigeta K."/>
            <person name="Senba T."/>
            <person name="Matsumura K."/>
            <person name="Nakajima Y."/>
            <person name="Mizuno T."/>
            <person name="Morinaga M."/>
            <person name="Sasaki M."/>
            <person name="Togashi T."/>
            <person name="Oyama M."/>
            <person name="Hata H."/>
            <person name="Watanabe M."/>
            <person name="Komatsu T."/>
            <person name="Mizushima-Sugano J."/>
            <person name="Satoh T."/>
            <person name="Shirai Y."/>
            <person name="Takahashi Y."/>
            <person name="Nakagawa K."/>
            <person name="Okumura K."/>
            <person name="Nagase T."/>
            <person name="Nomura N."/>
            <person name="Kikuchi H."/>
            <person name="Masuho Y."/>
            <person name="Yamashita R."/>
            <person name="Nakai K."/>
            <person name="Yada T."/>
            <person name="Nakamura Y."/>
            <person name="Ohara O."/>
            <person name="Isogai T."/>
            <person name="Sugano S."/>
        </authorList>
    </citation>
    <scope>NUCLEOTIDE SEQUENCE</scope>
    <source>
        <tissue evidence="2">Trachea</tissue>
    </source>
</reference>
<feature type="compositionally biased region" description="Basic and acidic residues" evidence="1">
    <location>
        <begin position="18"/>
        <end position="38"/>
    </location>
</feature>
<proteinExistence type="evidence at transcript level"/>
<evidence type="ECO:0000256" key="1">
    <source>
        <dbReference type="SAM" id="MobiDB-lite"/>
    </source>
</evidence>
<sequence>MGFWRLLSLRTRSSWSPADRRPDPEKRQDGGWPARESRRGCVYRRQKSKHGWAVDVQLTSENWCFWRGGTKPHHGEGRRHRRAGCQPATLGGPTRPLHLSGGRWRWDGGRPGRGGRRKPIRVLQVSALGIQWGREGCLSAATFYPRPHVAPSAQLERLEMTITRPGQGVALEARTVDFRP</sequence>
<dbReference type="EMBL" id="AK093927">
    <property type="protein sequence ID" value="BAC04254.1"/>
    <property type="molecule type" value="mRNA"/>
</dbReference>
<name>Q8N9S5_HUMAN</name>
<evidence type="ECO:0000313" key="2">
    <source>
        <dbReference type="EMBL" id="BAC04254.1"/>
    </source>
</evidence>
<protein>
    <submittedName>
        <fullName evidence="2">cDNA FLJ36608 fis, clone TRACH2015824</fullName>
    </submittedName>
</protein>
<feature type="region of interest" description="Disordered" evidence="1">
    <location>
        <begin position="69"/>
        <end position="98"/>
    </location>
</feature>
<feature type="compositionally biased region" description="Basic residues" evidence="1">
    <location>
        <begin position="70"/>
        <end position="83"/>
    </location>
</feature>
<organism evidence="2">
    <name type="scientific">Homo sapiens</name>
    <name type="common">Human</name>
    <dbReference type="NCBI Taxonomy" id="9606"/>
    <lineage>
        <taxon>Eukaryota</taxon>
        <taxon>Metazoa</taxon>
        <taxon>Chordata</taxon>
        <taxon>Craniata</taxon>
        <taxon>Vertebrata</taxon>
        <taxon>Euteleostomi</taxon>
        <taxon>Mammalia</taxon>
        <taxon>Eutheria</taxon>
        <taxon>Euarchontoglires</taxon>
        <taxon>Primates</taxon>
        <taxon>Haplorrhini</taxon>
        <taxon>Catarrhini</taxon>
        <taxon>Hominidae</taxon>
        <taxon>Homo</taxon>
    </lineage>
</organism>
<dbReference type="AlphaFoldDB" id="Q8N9S5"/>
<accession>Q8N9S5</accession>
<feature type="region of interest" description="Disordered" evidence="1">
    <location>
        <begin position="12"/>
        <end position="38"/>
    </location>
</feature>